<dbReference type="EMBL" id="LR899011">
    <property type="protein sequence ID" value="CAD7085888.1"/>
    <property type="molecule type" value="Genomic_DNA"/>
</dbReference>
<evidence type="ECO:0000256" key="1">
    <source>
        <dbReference type="ARBA" id="ARBA00022723"/>
    </source>
</evidence>
<dbReference type="OrthoDB" id="6077919at2759"/>
<sequence length="450" mass="51690">MGSNEVPASWHQWCRLCAEKHSAIDVFFKNEDNCDVAKLIERFFQLSINPEDKAPVTICATCYHFLLSLAKFSERVVKVQAMYASIVNDGIIPREHSSLEVEFKLVKDEPLDINIEYLYPDTYGSDDNLERSGTNHGNKENGIHTKVKEKNDPLVHPLIPADNFPKEENPSVSETSTKHPELDEIEDSDSEEGTDTEAKPKLKTENPKKRGRKRKEPPFPCDKCDKVFLQRNAFRAHRSICQKVFTCQHCDKKFRSQKGAHEHQMTHVKPDQRPTFPCPHCDKHFTQARNIQTHIRAVHFGERPFICETCGKAFAAKGALQKHSTGHVSETPFQCLQCSKKFKTLVSLKRHEDIHDSTNYPCPKCNRILNTKHTLQMHMAVHSSEKKHKCTVCNSAFKRGWHLKNHMTLHSGERPHKCLFCSKTFVHGSHCRNHMKQAHPQEASEEKMKS</sequence>
<dbReference type="InParanoid" id="A0A7R8UST9"/>
<dbReference type="GO" id="GO:0000981">
    <property type="term" value="F:DNA-binding transcription factor activity, RNA polymerase II-specific"/>
    <property type="evidence" value="ECO:0007669"/>
    <property type="project" value="TreeGrafter"/>
</dbReference>
<feature type="compositionally biased region" description="Acidic residues" evidence="7">
    <location>
        <begin position="183"/>
        <end position="195"/>
    </location>
</feature>
<dbReference type="SMART" id="SM00355">
    <property type="entry name" value="ZnF_C2H2"/>
    <property type="match status" value="8"/>
</dbReference>
<dbReference type="Pfam" id="PF07776">
    <property type="entry name" value="zf-AD"/>
    <property type="match status" value="1"/>
</dbReference>
<gene>
    <name evidence="10" type="ORF">HERILL_LOCUS8703</name>
</gene>
<dbReference type="PANTHER" id="PTHR24379:SF127">
    <property type="entry name" value="BLOODY FINGERS-RELATED"/>
    <property type="match status" value="1"/>
</dbReference>
<dbReference type="FunFam" id="3.30.160.60:FF:000100">
    <property type="entry name" value="Zinc finger 45-like"/>
    <property type="match status" value="1"/>
</dbReference>
<evidence type="ECO:0000256" key="2">
    <source>
        <dbReference type="ARBA" id="ARBA00022737"/>
    </source>
</evidence>
<dbReference type="PROSITE" id="PS51915">
    <property type="entry name" value="ZAD"/>
    <property type="match status" value="1"/>
</dbReference>
<feature type="binding site" evidence="6">
    <location>
        <position position="14"/>
    </location>
    <ligand>
        <name>Zn(2+)</name>
        <dbReference type="ChEBI" id="CHEBI:29105"/>
    </ligand>
</feature>
<evidence type="ECO:0000256" key="7">
    <source>
        <dbReference type="SAM" id="MobiDB-lite"/>
    </source>
</evidence>
<evidence type="ECO:0000256" key="3">
    <source>
        <dbReference type="ARBA" id="ARBA00022771"/>
    </source>
</evidence>
<keyword evidence="1 6" id="KW-0479">Metal-binding</keyword>
<feature type="region of interest" description="Disordered" evidence="7">
    <location>
        <begin position="124"/>
        <end position="217"/>
    </location>
</feature>
<organism evidence="10 11">
    <name type="scientific">Hermetia illucens</name>
    <name type="common">Black soldier fly</name>
    <dbReference type="NCBI Taxonomy" id="343691"/>
    <lineage>
        <taxon>Eukaryota</taxon>
        <taxon>Metazoa</taxon>
        <taxon>Ecdysozoa</taxon>
        <taxon>Arthropoda</taxon>
        <taxon>Hexapoda</taxon>
        <taxon>Insecta</taxon>
        <taxon>Pterygota</taxon>
        <taxon>Neoptera</taxon>
        <taxon>Endopterygota</taxon>
        <taxon>Diptera</taxon>
        <taxon>Brachycera</taxon>
        <taxon>Stratiomyomorpha</taxon>
        <taxon>Stratiomyidae</taxon>
        <taxon>Hermetiinae</taxon>
        <taxon>Hermetia</taxon>
    </lineage>
</organism>
<feature type="domain" description="C2H2-type" evidence="8">
    <location>
        <begin position="388"/>
        <end position="415"/>
    </location>
</feature>
<feature type="domain" description="C2H2-type" evidence="8">
    <location>
        <begin position="416"/>
        <end position="444"/>
    </location>
</feature>
<dbReference type="InterPro" id="IPR013087">
    <property type="entry name" value="Znf_C2H2_type"/>
</dbReference>
<reference evidence="10 11" key="1">
    <citation type="submission" date="2020-11" db="EMBL/GenBank/DDBJ databases">
        <authorList>
            <person name="Wallbank WR R."/>
            <person name="Pardo Diaz C."/>
            <person name="Kozak K."/>
            <person name="Martin S."/>
            <person name="Jiggins C."/>
            <person name="Moest M."/>
            <person name="Warren A I."/>
            <person name="Generalovic N T."/>
            <person name="Byers J.R.P. K."/>
            <person name="Montejo-Kovacevich G."/>
            <person name="Yen C E."/>
        </authorList>
    </citation>
    <scope>NUCLEOTIDE SEQUENCE [LARGE SCALE GENOMIC DNA]</scope>
</reference>
<proteinExistence type="predicted"/>
<feature type="domain" description="C2H2-type" evidence="8">
    <location>
        <begin position="305"/>
        <end position="332"/>
    </location>
</feature>
<dbReference type="PROSITE" id="PS00028">
    <property type="entry name" value="ZINC_FINGER_C2H2_1"/>
    <property type="match status" value="7"/>
</dbReference>
<dbReference type="PANTHER" id="PTHR24379">
    <property type="entry name" value="KRAB AND ZINC FINGER DOMAIN-CONTAINING"/>
    <property type="match status" value="1"/>
</dbReference>
<feature type="binding site" evidence="6">
    <location>
        <position position="17"/>
    </location>
    <ligand>
        <name>Zn(2+)</name>
        <dbReference type="ChEBI" id="CHEBI:29105"/>
    </ligand>
</feature>
<name>A0A7R8UST9_HERIL</name>
<dbReference type="FunCoup" id="A0A7R8UST9">
    <property type="interactions" value="170"/>
</dbReference>
<evidence type="ECO:0000256" key="6">
    <source>
        <dbReference type="PROSITE-ProRule" id="PRU01263"/>
    </source>
</evidence>
<feature type="compositionally biased region" description="Basic and acidic residues" evidence="7">
    <location>
        <begin position="137"/>
        <end position="153"/>
    </location>
</feature>
<feature type="domain" description="C2H2-type" evidence="8">
    <location>
        <begin position="360"/>
        <end position="387"/>
    </location>
</feature>
<feature type="binding site" evidence="6">
    <location>
        <position position="59"/>
    </location>
    <ligand>
        <name>Zn(2+)</name>
        <dbReference type="ChEBI" id="CHEBI:29105"/>
    </ligand>
</feature>
<dbReference type="GO" id="GO:0005634">
    <property type="term" value="C:nucleus"/>
    <property type="evidence" value="ECO:0007669"/>
    <property type="project" value="InterPro"/>
</dbReference>
<dbReference type="SUPFAM" id="SSF57716">
    <property type="entry name" value="Glucocorticoid receptor-like (DNA-binding domain)"/>
    <property type="match status" value="1"/>
</dbReference>
<feature type="compositionally biased region" description="Basic and acidic residues" evidence="7">
    <location>
        <begin position="196"/>
        <end position="208"/>
    </location>
</feature>
<evidence type="ECO:0000259" key="8">
    <source>
        <dbReference type="PROSITE" id="PS50157"/>
    </source>
</evidence>
<evidence type="ECO:0000259" key="9">
    <source>
        <dbReference type="PROSITE" id="PS51915"/>
    </source>
</evidence>
<dbReference type="PROSITE" id="PS50157">
    <property type="entry name" value="ZINC_FINGER_C2H2_2"/>
    <property type="match status" value="7"/>
</dbReference>
<protein>
    <submittedName>
        <fullName evidence="10">Uncharacterized protein</fullName>
    </submittedName>
</protein>
<feature type="domain" description="C2H2-type" evidence="8">
    <location>
        <begin position="245"/>
        <end position="272"/>
    </location>
</feature>
<feature type="domain" description="ZAD" evidence="9">
    <location>
        <begin position="12"/>
        <end position="86"/>
    </location>
</feature>
<dbReference type="FunFam" id="3.30.160.60:FF:000446">
    <property type="entry name" value="Zinc finger protein"/>
    <property type="match status" value="1"/>
</dbReference>
<dbReference type="Pfam" id="PF00096">
    <property type="entry name" value="zf-C2H2"/>
    <property type="match status" value="4"/>
</dbReference>
<keyword evidence="4 6" id="KW-0862">Zinc</keyword>
<keyword evidence="11" id="KW-1185">Reference proteome</keyword>
<evidence type="ECO:0000256" key="4">
    <source>
        <dbReference type="ARBA" id="ARBA00022833"/>
    </source>
</evidence>
<dbReference type="Proteomes" id="UP000594454">
    <property type="component" value="Chromosome 3"/>
</dbReference>
<dbReference type="AlphaFoldDB" id="A0A7R8UST9"/>
<evidence type="ECO:0000256" key="5">
    <source>
        <dbReference type="PROSITE-ProRule" id="PRU00042"/>
    </source>
</evidence>
<dbReference type="SMART" id="SM00868">
    <property type="entry name" value="zf-AD"/>
    <property type="match status" value="1"/>
</dbReference>
<dbReference type="InterPro" id="IPR036236">
    <property type="entry name" value="Znf_C2H2_sf"/>
</dbReference>
<keyword evidence="3 5" id="KW-0863">Zinc-finger</keyword>
<accession>A0A7R8UST9</accession>
<dbReference type="GO" id="GO:0000977">
    <property type="term" value="F:RNA polymerase II transcription regulatory region sequence-specific DNA binding"/>
    <property type="evidence" value="ECO:0007669"/>
    <property type="project" value="TreeGrafter"/>
</dbReference>
<keyword evidence="2" id="KW-0677">Repeat</keyword>
<feature type="domain" description="C2H2-type" evidence="8">
    <location>
        <begin position="333"/>
        <end position="360"/>
    </location>
</feature>
<dbReference type="Gene3D" id="3.40.1800.20">
    <property type="match status" value="1"/>
</dbReference>
<dbReference type="SUPFAM" id="SSF57667">
    <property type="entry name" value="beta-beta-alpha zinc fingers"/>
    <property type="match status" value="4"/>
</dbReference>
<feature type="domain" description="C2H2-type" evidence="8">
    <location>
        <begin position="276"/>
        <end position="304"/>
    </location>
</feature>
<dbReference type="GO" id="GO:0008270">
    <property type="term" value="F:zinc ion binding"/>
    <property type="evidence" value="ECO:0007669"/>
    <property type="project" value="UniProtKB-UniRule"/>
</dbReference>
<dbReference type="InterPro" id="IPR012934">
    <property type="entry name" value="Znf_AD"/>
</dbReference>
<dbReference type="Gene3D" id="3.30.160.60">
    <property type="entry name" value="Classic Zinc Finger"/>
    <property type="match status" value="6"/>
</dbReference>
<evidence type="ECO:0000313" key="11">
    <source>
        <dbReference type="Proteomes" id="UP000594454"/>
    </source>
</evidence>
<feature type="binding site" evidence="6">
    <location>
        <position position="62"/>
    </location>
    <ligand>
        <name>Zn(2+)</name>
        <dbReference type="ChEBI" id="CHEBI:29105"/>
    </ligand>
</feature>
<dbReference type="OMA" id="GAFECKE"/>
<evidence type="ECO:0000313" key="10">
    <source>
        <dbReference type="EMBL" id="CAD7085888.1"/>
    </source>
</evidence>